<dbReference type="EMBL" id="LR862141">
    <property type="protein sequence ID" value="CAD1820910.1"/>
    <property type="molecule type" value="Genomic_DNA"/>
</dbReference>
<evidence type="ECO:0000256" key="1">
    <source>
        <dbReference type="ARBA" id="ARBA00007210"/>
    </source>
</evidence>
<dbReference type="GO" id="GO:0006893">
    <property type="term" value="P:Golgi to plasma membrane transport"/>
    <property type="evidence" value="ECO:0007669"/>
    <property type="project" value="TreeGrafter"/>
</dbReference>
<dbReference type="GO" id="GO:0006887">
    <property type="term" value="P:exocytosis"/>
    <property type="evidence" value="ECO:0007669"/>
    <property type="project" value="UniProtKB-KW"/>
</dbReference>
<feature type="region of interest" description="Disordered" evidence="4">
    <location>
        <begin position="1016"/>
        <end position="1042"/>
    </location>
</feature>
<dbReference type="InterPro" id="IPR033961">
    <property type="entry name" value="Exo84"/>
</dbReference>
<dbReference type="AlphaFoldDB" id="A0A6V7NQL5"/>
<dbReference type="PANTHER" id="PTHR21426">
    <property type="entry name" value="EXOCYST COMPLEX COMPONENT 8"/>
    <property type="match status" value="1"/>
</dbReference>
<feature type="region of interest" description="Disordered" evidence="4">
    <location>
        <begin position="809"/>
        <end position="834"/>
    </location>
</feature>
<dbReference type="InterPro" id="IPR042561">
    <property type="entry name" value="Exo84_C_1"/>
</dbReference>
<reference evidence="6" key="1">
    <citation type="submission" date="2020-07" db="EMBL/GenBank/DDBJ databases">
        <authorList>
            <person name="Lin J."/>
        </authorList>
    </citation>
    <scope>NUCLEOTIDE SEQUENCE</scope>
</reference>
<dbReference type="InterPro" id="IPR032403">
    <property type="entry name" value="Exo84_C"/>
</dbReference>
<protein>
    <recommendedName>
        <fullName evidence="5">Exocyst component Exo84 C-terminal domain-containing protein</fullName>
    </recommendedName>
</protein>
<feature type="domain" description="Exocyst component Exo84 C-terminal" evidence="5">
    <location>
        <begin position="179"/>
        <end position="349"/>
    </location>
</feature>
<keyword evidence="2" id="KW-0813">Transport</keyword>
<feature type="compositionally biased region" description="Basic residues" evidence="4">
    <location>
        <begin position="1"/>
        <end position="12"/>
    </location>
</feature>
<dbReference type="PANTHER" id="PTHR21426:SF13">
    <property type="entry name" value="OS08G0566700 PROTEIN"/>
    <property type="match status" value="1"/>
</dbReference>
<proteinExistence type="inferred from homology"/>
<feature type="region of interest" description="Disordered" evidence="4">
    <location>
        <begin position="748"/>
        <end position="768"/>
    </location>
</feature>
<dbReference type="Gene3D" id="1.20.58.1210">
    <property type="entry name" value="Exo84p, N-terminal helical domain"/>
    <property type="match status" value="1"/>
</dbReference>
<dbReference type="InterPro" id="IPR016159">
    <property type="entry name" value="Cullin_repeat-like_dom_sf"/>
</dbReference>
<feature type="region of interest" description="Disordered" evidence="4">
    <location>
        <begin position="1"/>
        <end position="38"/>
    </location>
</feature>
<feature type="compositionally biased region" description="Basic and acidic residues" evidence="4">
    <location>
        <begin position="13"/>
        <end position="24"/>
    </location>
</feature>
<keyword evidence="3" id="KW-0268">Exocytosis</keyword>
<dbReference type="SUPFAM" id="SSF74788">
    <property type="entry name" value="Cullin repeat-like"/>
    <property type="match status" value="1"/>
</dbReference>
<organism evidence="6">
    <name type="scientific">Ananas comosus var. bracteatus</name>
    <name type="common">red pineapple</name>
    <dbReference type="NCBI Taxonomy" id="296719"/>
    <lineage>
        <taxon>Eukaryota</taxon>
        <taxon>Viridiplantae</taxon>
        <taxon>Streptophyta</taxon>
        <taxon>Embryophyta</taxon>
        <taxon>Tracheophyta</taxon>
        <taxon>Spermatophyta</taxon>
        <taxon>Magnoliopsida</taxon>
        <taxon>Liliopsida</taxon>
        <taxon>Poales</taxon>
        <taxon>Bromeliaceae</taxon>
        <taxon>Bromelioideae</taxon>
        <taxon>Ananas</taxon>
    </lineage>
</organism>
<gene>
    <name evidence="6" type="ORF">CB5_LOCUS4121</name>
</gene>
<dbReference type="Pfam" id="PF16528">
    <property type="entry name" value="Exo84_C"/>
    <property type="match status" value="1"/>
</dbReference>
<evidence type="ECO:0000256" key="2">
    <source>
        <dbReference type="ARBA" id="ARBA00022448"/>
    </source>
</evidence>
<evidence type="ECO:0000256" key="3">
    <source>
        <dbReference type="ARBA" id="ARBA00022483"/>
    </source>
</evidence>
<dbReference type="Gene3D" id="1.20.58.1220">
    <property type="entry name" value="Exo84p, C-terminal helical domain"/>
    <property type="match status" value="1"/>
</dbReference>
<name>A0A6V7NQL5_ANACO</name>
<evidence type="ECO:0000256" key="4">
    <source>
        <dbReference type="SAM" id="MobiDB-lite"/>
    </source>
</evidence>
<feature type="compositionally biased region" description="Basic and acidic residues" evidence="4">
    <location>
        <begin position="748"/>
        <end position="757"/>
    </location>
</feature>
<evidence type="ECO:0000259" key="5">
    <source>
        <dbReference type="Pfam" id="PF16528"/>
    </source>
</evidence>
<dbReference type="GO" id="GO:0000145">
    <property type="term" value="C:exocyst"/>
    <property type="evidence" value="ECO:0007669"/>
    <property type="project" value="InterPro"/>
</dbReference>
<accession>A0A6V7NQL5</accession>
<dbReference type="InterPro" id="IPR042560">
    <property type="entry name" value="Exo84_C_2"/>
</dbReference>
<evidence type="ECO:0000313" key="6">
    <source>
        <dbReference type="EMBL" id="CAD1820910.1"/>
    </source>
</evidence>
<dbReference type="GO" id="GO:0008104">
    <property type="term" value="P:intracellular protein localization"/>
    <property type="evidence" value="ECO:0007669"/>
    <property type="project" value="TreeGrafter"/>
</dbReference>
<feature type="compositionally biased region" description="Acidic residues" evidence="4">
    <location>
        <begin position="813"/>
        <end position="831"/>
    </location>
</feature>
<comment type="similarity">
    <text evidence="1">Belongs to the EXO84 family.</text>
</comment>
<sequence>MSLSPRPRRFRDRRPDATLAAEDRAENEDTEGSSGSASAAGYASELESMTGKQSHICCGNQYSTVDSYLSKYVLLIILSFSIQILCSELLELKKASDEDFYRNVYANYPIFIKIFEAAETVQSDVIALKQHIFTQRNLIHDLANSSYLETLSQNTKEIEVGELKDFGPSSPDNFRSHMYDTLDTVDILLSELQLEEALIVLEMEVQNLQKMNNEDLSSPTIMSNMSAISVRKKRIADHFTFLAENPRITPPELKKAIIGLCKLGENHQAARLLLKYYDSRLTYNKREWRCSKPYLYENYIINLAHIVFSIISQAVKVFLKLFGEKSFEVPEIYQWAREEIEAFGLEFNEFVESITVTSEEGLFLAVESINSTFSYCSLLGPSVTFLLPDLMRLIGPCLKKILQKNVEHLKKVVGLLAAADTWVLSRFLITGLLREKTFLTGVTGKVEYCLLTSGGRKFLTLMQEFINDFFPLASLQMESSILQGLADLFDEYMRAVECAIPIVERALRSDSRRSGLAHRYLKLLSLLVNSATLLGFFPIIVDNFSRSFILSSQMELSPLTLSVGEAVERIWCCFCKQFMYDVMSSVQEKPRGSELGTFFKYLHSTPQDIMPSFLIQVVFLRLRQIEALSETIFSGEIWLAKKLLGELTEAILLWLVNNQEYGGSVEGWSHVSKHHRFSDQVSLDVHFLLELARLGGYFSDELEAAAIDAIAKAGGKTTATEKEPDSVVHDERWVMSAAKKAINKLLESERETFHSQEEDSTSIGEDARENLDFIEQLDEGTKNLPEEDIIEVLENQNGGFSSLEASLVNDGNVVDDGDDDVNDSDYDDDDGNSSTCFQKDNISIEDRNDATEGNTEECKLGDCEGLKKLISEGSLILPAVQSATDDANVVHTVERHKADIQATESFNKHDTAVGGLEDSSEGTLTVHDANRSPFEPEHHLRSMDLNPCIDTGDICYRYNSEEPIKDDQLQVDDENVSSEIQSSEDEQILGEDADFATQKRFATLRGDSNLVRVRNRQHKNVGAAENSEKKRGALSKNRPRWI</sequence>